<gene>
    <name evidence="2" type="ORF">DILT_LOCUS6939</name>
</gene>
<reference evidence="2 3" key="1">
    <citation type="submission" date="2018-11" db="EMBL/GenBank/DDBJ databases">
        <authorList>
            <consortium name="Pathogen Informatics"/>
        </authorList>
    </citation>
    <scope>NUCLEOTIDE SEQUENCE [LARGE SCALE GENOMIC DNA]</scope>
</reference>
<keyword evidence="3" id="KW-1185">Reference proteome</keyword>
<evidence type="ECO:0000256" key="1">
    <source>
        <dbReference type="SAM" id="MobiDB-lite"/>
    </source>
</evidence>
<proteinExistence type="predicted"/>
<organism evidence="2 3">
    <name type="scientific">Dibothriocephalus latus</name>
    <name type="common">Fish tapeworm</name>
    <name type="synonym">Diphyllobothrium latum</name>
    <dbReference type="NCBI Taxonomy" id="60516"/>
    <lineage>
        <taxon>Eukaryota</taxon>
        <taxon>Metazoa</taxon>
        <taxon>Spiralia</taxon>
        <taxon>Lophotrochozoa</taxon>
        <taxon>Platyhelminthes</taxon>
        <taxon>Cestoda</taxon>
        <taxon>Eucestoda</taxon>
        <taxon>Diphyllobothriidea</taxon>
        <taxon>Diphyllobothriidae</taxon>
        <taxon>Dibothriocephalus</taxon>
    </lineage>
</organism>
<protein>
    <submittedName>
        <fullName evidence="2">Uncharacterized protein</fullName>
    </submittedName>
</protein>
<dbReference type="Proteomes" id="UP000281553">
    <property type="component" value="Unassembled WGS sequence"/>
</dbReference>
<dbReference type="EMBL" id="UYRU01050707">
    <property type="protein sequence ID" value="VDN11108.1"/>
    <property type="molecule type" value="Genomic_DNA"/>
</dbReference>
<evidence type="ECO:0000313" key="2">
    <source>
        <dbReference type="EMBL" id="VDN11108.1"/>
    </source>
</evidence>
<evidence type="ECO:0000313" key="3">
    <source>
        <dbReference type="Proteomes" id="UP000281553"/>
    </source>
</evidence>
<feature type="region of interest" description="Disordered" evidence="1">
    <location>
        <begin position="1"/>
        <end position="39"/>
    </location>
</feature>
<sequence>MEVSPEEEEPLTPEADSSEIYSKPPSARDTRCLPPNPRPGVLELSVEPLVVGSESILSATAKTKPVRGKYLSGRYIRALALCAFILF</sequence>
<dbReference type="AlphaFoldDB" id="A0A3P7LMF8"/>
<feature type="compositionally biased region" description="Acidic residues" evidence="1">
    <location>
        <begin position="1"/>
        <end position="11"/>
    </location>
</feature>
<accession>A0A3P7LMF8</accession>
<name>A0A3P7LMF8_DIBLA</name>